<gene>
    <name evidence="1" type="ORF">CHEWBECCA_50</name>
</gene>
<dbReference type="Proteomes" id="UP000827751">
    <property type="component" value="Segment"/>
</dbReference>
<evidence type="ECO:0000313" key="1">
    <source>
        <dbReference type="EMBL" id="UGO46133.1"/>
    </source>
</evidence>
<evidence type="ECO:0000313" key="2">
    <source>
        <dbReference type="Proteomes" id="UP000827751"/>
    </source>
</evidence>
<protein>
    <submittedName>
        <fullName evidence="1">Uncharacterized protein</fullName>
    </submittedName>
</protein>
<organism evidence="1 2">
    <name type="scientific">Bacillus phage vB_BanS_Chewbecca</name>
    <dbReference type="NCBI Taxonomy" id="2894786"/>
    <lineage>
        <taxon>Viruses</taxon>
        <taxon>Duplodnaviria</taxon>
        <taxon>Heunggongvirae</taxon>
        <taxon>Uroviricota</taxon>
        <taxon>Caudoviricetes</taxon>
        <taxon>Joanripponvirinae</taxon>
        <taxon>Tsamsavirus</taxon>
        <taxon>Tsamsavirus chewbecca</taxon>
    </lineage>
</organism>
<dbReference type="EMBL" id="OK499972">
    <property type="protein sequence ID" value="UGO46133.1"/>
    <property type="molecule type" value="Genomic_DNA"/>
</dbReference>
<reference evidence="1 2" key="1">
    <citation type="submission" date="2021-10" db="EMBL/GenBank/DDBJ databases">
        <authorList>
            <person name="Lavering E.D."/>
            <person name="James R."/>
            <person name="Fairhom J.D."/>
            <person name="Ogilvie B.H."/>
            <person name="Thurgood T.L."/>
            <person name="Robison R.A."/>
            <person name="Grose J.H."/>
        </authorList>
    </citation>
    <scope>NUCLEOTIDE SEQUENCE [LARGE SCALE GENOMIC DNA]</scope>
</reference>
<accession>A0AAE8YN69</accession>
<sequence>MTNETEKIDTLYVEVIEDFTVVIELTRIYTSKVRNSTLGFTRYYSEYYDLKIFKKTKRTYWFGHSVEKVFNVKWNTDHAKLSEMIKFGNQKVDSLLERMIK</sequence>
<keyword evidence="2" id="KW-1185">Reference proteome</keyword>
<proteinExistence type="predicted"/>
<name>A0AAE8YN69_9CAUD</name>